<evidence type="ECO:0000313" key="2">
    <source>
        <dbReference type="Proteomes" id="UP000249061"/>
    </source>
</evidence>
<gene>
    <name evidence="1" type="ORF">DI536_07225</name>
</gene>
<dbReference type="AlphaFoldDB" id="A0A2W5TS60"/>
<evidence type="ECO:0008006" key="3">
    <source>
        <dbReference type="Google" id="ProtNLM"/>
    </source>
</evidence>
<reference evidence="1 2" key="1">
    <citation type="submission" date="2017-08" db="EMBL/GenBank/DDBJ databases">
        <title>Infants hospitalized years apart are colonized by the same room-sourced microbial strains.</title>
        <authorList>
            <person name="Brooks B."/>
            <person name="Olm M.R."/>
            <person name="Firek B.A."/>
            <person name="Baker R."/>
            <person name="Thomas B.C."/>
            <person name="Morowitz M.J."/>
            <person name="Banfield J.F."/>
        </authorList>
    </citation>
    <scope>NUCLEOTIDE SEQUENCE [LARGE SCALE GENOMIC DNA]</scope>
    <source>
        <strain evidence="1">S2_003_000_R2_14</strain>
    </source>
</reference>
<organism evidence="1 2">
    <name type="scientific">Archangium gephyra</name>
    <dbReference type="NCBI Taxonomy" id="48"/>
    <lineage>
        <taxon>Bacteria</taxon>
        <taxon>Pseudomonadati</taxon>
        <taxon>Myxococcota</taxon>
        <taxon>Myxococcia</taxon>
        <taxon>Myxococcales</taxon>
        <taxon>Cystobacterineae</taxon>
        <taxon>Archangiaceae</taxon>
        <taxon>Archangium</taxon>
    </lineage>
</organism>
<evidence type="ECO:0000313" key="1">
    <source>
        <dbReference type="EMBL" id="PZR16183.1"/>
    </source>
</evidence>
<proteinExistence type="predicted"/>
<accession>A0A2W5TS60</accession>
<dbReference type="InterPro" id="IPR016024">
    <property type="entry name" value="ARM-type_fold"/>
</dbReference>
<dbReference type="Proteomes" id="UP000249061">
    <property type="component" value="Unassembled WGS sequence"/>
</dbReference>
<comment type="caution">
    <text evidence="1">The sequence shown here is derived from an EMBL/GenBank/DDBJ whole genome shotgun (WGS) entry which is preliminary data.</text>
</comment>
<sequence length="572" mass="65169">MADPNVRKQVEAGRQVAYHLLKGLKMISMYRHNESKYGEYLTKAWEALKAYTAQYQQLNLRVEITNFTIAKQDLFTEENPMPYKFFKDGIRQIIFRDGFTLEELTTFTTIALSDPDRGADDINAQLWRAQMPNFEYIMVEGFKVDEMSEEEVQVEVDKVVDYLQRRLRTNSDDYIRFARLSEQDLEMQMDNIDQMRGVVITGVTATPELKANLQREVHEEENQRLFPKLISAVFQVVENGVTDAALLGEMFSQLLDAMLLQEDFAIINQVVLKLRAMEQRAGTDSSIGELLRGFLARMGEEQRLNRIGEIIKYARLKNPPEVVKYLTNVSADAVPALLNTLEVVQLPENRTLLNDVLVSFAKQNPDIFVDKLRNTDKPQMQRDMVYVLDRSNHPDKLKFFGTILKTKNLALKLEVMSIIARGRTGEARKLISALMEDDTQQVRLQAARVLPEFDREKAYLDLLRLVKEKSFEDKKPEEKEGFYAALGSTGMPGAIQFFQQVLSQKSGLFNKQKLLADKTLAIAGLSGAATIQTAKLLQEIVDDKSQPPEVTNVARLHLARVKKALFGNEAGN</sequence>
<name>A0A2W5TS60_9BACT</name>
<protein>
    <recommendedName>
        <fullName evidence="3">HEAT repeat domain-containing protein</fullName>
    </recommendedName>
</protein>
<dbReference type="SUPFAM" id="SSF48371">
    <property type="entry name" value="ARM repeat"/>
    <property type="match status" value="1"/>
</dbReference>
<dbReference type="EMBL" id="QFQP01000004">
    <property type="protein sequence ID" value="PZR16183.1"/>
    <property type="molecule type" value="Genomic_DNA"/>
</dbReference>
<dbReference type="Gene3D" id="1.25.10.10">
    <property type="entry name" value="Leucine-rich Repeat Variant"/>
    <property type="match status" value="1"/>
</dbReference>
<dbReference type="InterPro" id="IPR011989">
    <property type="entry name" value="ARM-like"/>
</dbReference>